<dbReference type="AlphaFoldDB" id="A0A2P6SEF5"/>
<keyword evidence="1" id="KW-1133">Transmembrane helix</keyword>
<dbReference type="Gramene" id="PRQ57059">
    <property type="protein sequence ID" value="PRQ57059"/>
    <property type="gene ID" value="RchiOBHm_Chr1g0344121"/>
</dbReference>
<name>A0A2P6SEF5_ROSCH</name>
<sequence length="106" mass="12986">MWYVAIYIDFNLRLYLFLREASVYTDISCYTQIPKSLIPILPGTQKHRERWVETGLLPRRRVQYIFFFKNFFKFILNICMSPISVWVMQALLRLLFILKILDFQRR</sequence>
<feature type="transmembrane region" description="Helical" evidence="1">
    <location>
        <begin position="74"/>
        <end position="96"/>
    </location>
</feature>
<dbReference type="EMBL" id="PDCK01000039">
    <property type="protein sequence ID" value="PRQ57059.1"/>
    <property type="molecule type" value="Genomic_DNA"/>
</dbReference>
<evidence type="ECO:0000256" key="1">
    <source>
        <dbReference type="SAM" id="Phobius"/>
    </source>
</evidence>
<organism evidence="2 3">
    <name type="scientific">Rosa chinensis</name>
    <name type="common">China rose</name>
    <dbReference type="NCBI Taxonomy" id="74649"/>
    <lineage>
        <taxon>Eukaryota</taxon>
        <taxon>Viridiplantae</taxon>
        <taxon>Streptophyta</taxon>
        <taxon>Embryophyta</taxon>
        <taxon>Tracheophyta</taxon>
        <taxon>Spermatophyta</taxon>
        <taxon>Magnoliopsida</taxon>
        <taxon>eudicotyledons</taxon>
        <taxon>Gunneridae</taxon>
        <taxon>Pentapetalae</taxon>
        <taxon>rosids</taxon>
        <taxon>fabids</taxon>
        <taxon>Rosales</taxon>
        <taxon>Rosaceae</taxon>
        <taxon>Rosoideae</taxon>
        <taxon>Rosoideae incertae sedis</taxon>
        <taxon>Rosa</taxon>
    </lineage>
</organism>
<reference evidence="2 3" key="1">
    <citation type="journal article" date="2018" name="Nat. Genet.">
        <title>The Rosa genome provides new insights in the design of modern roses.</title>
        <authorList>
            <person name="Bendahmane M."/>
        </authorList>
    </citation>
    <scope>NUCLEOTIDE SEQUENCE [LARGE SCALE GENOMIC DNA]</scope>
    <source>
        <strain evidence="3">cv. Old Blush</strain>
    </source>
</reference>
<protein>
    <submittedName>
        <fullName evidence="2">Uncharacterized protein</fullName>
    </submittedName>
</protein>
<keyword evidence="1" id="KW-0812">Transmembrane</keyword>
<gene>
    <name evidence="2" type="ORF">RchiOBHm_Chr1g0344121</name>
</gene>
<evidence type="ECO:0000313" key="3">
    <source>
        <dbReference type="Proteomes" id="UP000238479"/>
    </source>
</evidence>
<dbReference type="Proteomes" id="UP000238479">
    <property type="component" value="Chromosome 1"/>
</dbReference>
<keyword evidence="3" id="KW-1185">Reference proteome</keyword>
<comment type="caution">
    <text evidence="2">The sequence shown here is derived from an EMBL/GenBank/DDBJ whole genome shotgun (WGS) entry which is preliminary data.</text>
</comment>
<evidence type="ECO:0000313" key="2">
    <source>
        <dbReference type="EMBL" id="PRQ57059.1"/>
    </source>
</evidence>
<proteinExistence type="predicted"/>
<accession>A0A2P6SEF5</accession>
<keyword evidence="1" id="KW-0472">Membrane</keyword>